<accession>A0LVB3</accession>
<evidence type="ECO:0000259" key="12">
    <source>
        <dbReference type="Pfam" id="PF21226"/>
    </source>
</evidence>
<keyword evidence="7 10" id="KW-0119">Carbohydrate metabolism</keyword>
<dbReference type="CAZy" id="GH77">
    <property type="family name" value="Glycoside Hydrolase Family 77"/>
</dbReference>
<dbReference type="PANTHER" id="PTHR32438">
    <property type="entry name" value="4-ALPHA-GLUCANOTRANSFERASE DPE1, CHLOROPLASTIC/AMYLOPLASTIC"/>
    <property type="match status" value="1"/>
</dbReference>
<dbReference type="GO" id="GO:0005975">
    <property type="term" value="P:carbohydrate metabolic process"/>
    <property type="evidence" value="ECO:0007669"/>
    <property type="project" value="InterPro"/>
</dbReference>
<evidence type="ECO:0000313" key="13">
    <source>
        <dbReference type="EMBL" id="ABK53373.1"/>
    </source>
</evidence>
<dbReference type="STRING" id="351607.Acel_1601"/>
<name>A0LVB3_ACIC1</name>
<evidence type="ECO:0000256" key="9">
    <source>
        <dbReference type="ARBA" id="ARBA00031501"/>
    </source>
</evidence>
<reference evidence="13 14" key="1">
    <citation type="journal article" date="2009" name="Genome Res.">
        <title>Complete genome of the cellulolytic thermophile Acidothermus cellulolyticus 11B provides insights into its ecophysiological and evolutionary adaptations.</title>
        <authorList>
            <person name="Barabote R.D."/>
            <person name="Xie G."/>
            <person name="Leu D.H."/>
            <person name="Normand P."/>
            <person name="Necsulea A."/>
            <person name="Daubin V."/>
            <person name="Medigue C."/>
            <person name="Adney W.S."/>
            <person name="Xu X.C."/>
            <person name="Lapidus A."/>
            <person name="Parales R.E."/>
            <person name="Detter C."/>
            <person name="Pujic P."/>
            <person name="Bruce D."/>
            <person name="Lavire C."/>
            <person name="Challacombe J.F."/>
            <person name="Brettin T.S."/>
            <person name="Berry A.M."/>
        </authorList>
    </citation>
    <scope>NUCLEOTIDE SEQUENCE [LARGE SCALE GENOMIC DNA]</scope>
    <source>
        <strain evidence="14">ATCC 43068 / DSM 8971 / 11B</strain>
    </source>
</reference>
<evidence type="ECO:0000256" key="4">
    <source>
        <dbReference type="ARBA" id="ARBA00020295"/>
    </source>
</evidence>
<comment type="similarity">
    <text evidence="2 10">Belongs to the disproportionating enzyme family.</text>
</comment>
<dbReference type="Proteomes" id="UP000008221">
    <property type="component" value="Chromosome"/>
</dbReference>
<dbReference type="Pfam" id="PF02446">
    <property type="entry name" value="Glyco_hydro_77"/>
    <property type="match status" value="1"/>
</dbReference>
<evidence type="ECO:0000313" key="14">
    <source>
        <dbReference type="Proteomes" id="UP000008221"/>
    </source>
</evidence>
<dbReference type="eggNOG" id="COG1640">
    <property type="taxonomic scope" value="Bacteria"/>
</dbReference>
<dbReference type="FunCoup" id="A0LVB3">
    <property type="interactions" value="16"/>
</dbReference>
<sequence length="766" mass="83018">MGASQASLDPQLAELARSYGIATTFPDWQGRPAEVSRRAVLAVLQALGVDALDPRRIPELLAERRAESLRRFLPSYVVVREGRSAVIPVRLPDGVPAAVSIETEDGGRVALTLRRRDGEAHHVDGRAIVTYDVELPADLPAGYHRVHGAGGEWTAESLVLVSPRKLPVPPDPVTGLMCQLYAVRSTASWGIGDAADLRALAEWAARELGCGFVLVNPLHAPAPTLPMEPSPYFPSSRRFADPLYLRIEDIPEAAGCADADAAALRAENSVDRLIDRDRIWTVKRAALEKAFAVWEDCSTSARRAEFHRFQEEQGAALTNFATWCALAEQYGPKWRNWPPEFRDPAGRAVSEFRAAQHRRVQFYGWLQWLAAGQLAAAHRSARAVGMPLGVVHDLAVGVDPDGADAWAYASVIAPGVTLGAPADMYNQQGQRWNLAAWHPDRLARAGFQPLRDTVRAWLALGGGLRIDHILGFFRQWWIADDAPAADGAYLEMDADALLGVVRIEAARAGAVVIGEDLGVVPAGVRERLRAEDIMGTSVLWFERDRSGRPSPPAHWRRECLATVTTHDLPPTCGYLLGVHVDLRARLGLLARDEAAERAADEADRLDWLRVLAAEGLLDPAILAEITGRQTAAEAQPDAVPAAGAQPDAVPAAGAQPRAVPAREAEPDAVPADFAARLRPHLDAVRAALYGYVGRTPALLRGLYLPDIVGDRRPVNQPGTADAYPNWRVPMADGNGRVVLLDEVFSDPAIRAVAQTLARLLRGGRAT</sequence>
<dbReference type="InParanoid" id="A0LVB3"/>
<proteinExistence type="inferred from homology"/>
<dbReference type="Pfam" id="PF21226">
    <property type="entry name" value="MalQ_N"/>
    <property type="match status" value="1"/>
</dbReference>
<keyword evidence="14" id="KW-1185">Reference proteome</keyword>
<dbReference type="HOGENOM" id="CLU_022072_1_0_11"/>
<gene>
    <name evidence="13" type="ordered locus">Acel_1601</name>
</gene>
<evidence type="ECO:0000256" key="10">
    <source>
        <dbReference type="RuleBase" id="RU361207"/>
    </source>
</evidence>
<dbReference type="SUPFAM" id="SSF51445">
    <property type="entry name" value="(Trans)glycosidases"/>
    <property type="match status" value="1"/>
</dbReference>
<dbReference type="KEGG" id="ace:Acel_1601"/>
<evidence type="ECO:0000256" key="1">
    <source>
        <dbReference type="ARBA" id="ARBA00000439"/>
    </source>
</evidence>
<dbReference type="OrthoDB" id="9811841at2"/>
<dbReference type="InterPro" id="IPR048458">
    <property type="entry name" value="MalQ_N"/>
</dbReference>
<dbReference type="AlphaFoldDB" id="A0LVB3"/>
<evidence type="ECO:0000256" key="8">
    <source>
        <dbReference type="ARBA" id="ARBA00031423"/>
    </source>
</evidence>
<dbReference type="EC" id="2.4.1.25" evidence="3 10"/>
<evidence type="ECO:0000256" key="3">
    <source>
        <dbReference type="ARBA" id="ARBA00012560"/>
    </source>
</evidence>
<organism evidence="13 14">
    <name type="scientific">Acidothermus cellulolyticus (strain ATCC 43068 / DSM 8971 / 11B)</name>
    <dbReference type="NCBI Taxonomy" id="351607"/>
    <lineage>
        <taxon>Bacteria</taxon>
        <taxon>Bacillati</taxon>
        <taxon>Actinomycetota</taxon>
        <taxon>Actinomycetes</taxon>
        <taxon>Acidothermales</taxon>
        <taxon>Acidothermaceae</taxon>
        <taxon>Acidothermus</taxon>
    </lineage>
</organism>
<feature type="compositionally biased region" description="Low complexity" evidence="11">
    <location>
        <begin position="633"/>
        <end position="656"/>
    </location>
</feature>
<evidence type="ECO:0000256" key="5">
    <source>
        <dbReference type="ARBA" id="ARBA00022676"/>
    </source>
</evidence>
<evidence type="ECO:0000256" key="7">
    <source>
        <dbReference type="ARBA" id="ARBA00023277"/>
    </source>
</evidence>
<dbReference type="BRENDA" id="2.4.1.25">
    <property type="organism ID" value="9545"/>
</dbReference>
<dbReference type="Gene3D" id="3.20.20.80">
    <property type="entry name" value="Glycosidases"/>
    <property type="match status" value="1"/>
</dbReference>
<dbReference type="InterPro" id="IPR017853">
    <property type="entry name" value="GH"/>
</dbReference>
<feature type="domain" description="MalQ N-terminal beta-sandwich" evidence="12">
    <location>
        <begin position="73"/>
        <end position="163"/>
    </location>
</feature>
<comment type="catalytic activity">
    <reaction evidence="1 10">
        <text>Transfers a segment of a (1-&gt;4)-alpha-D-glucan to a new position in an acceptor, which may be glucose or a (1-&gt;4)-alpha-D-glucan.</text>
        <dbReference type="EC" id="2.4.1.25"/>
    </reaction>
</comment>
<keyword evidence="6 10" id="KW-0808">Transferase</keyword>
<dbReference type="PANTHER" id="PTHR32438:SF5">
    <property type="entry name" value="4-ALPHA-GLUCANOTRANSFERASE DPE1, CHLOROPLASTIC_AMYLOPLASTIC"/>
    <property type="match status" value="1"/>
</dbReference>
<evidence type="ECO:0000256" key="11">
    <source>
        <dbReference type="SAM" id="MobiDB-lite"/>
    </source>
</evidence>
<protein>
    <recommendedName>
        <fullName evidence="4 10">4-alpha-glucanotransferase</fullName>
        <ecNumber evidence="3 10">2.4.1.25</ecNumber>
    </recommendedName>
    <alternativeName>
        <fullName evidence="8 10">Amylomaltase</fullName>
    </alternativeName>
    <alternativeName>
        <fullName evidence="9 10">Disproportionating enzyme</fullName>
    </alternativeName>
</protein>
<evidence type="ECO:0000256" key="2">
    <source>
        <dbReference type="ARBA" id="ARBA00005684"/>
    </source>
</evidence>
<feature type="region of interest" description="Disordered" evidence="11">
    <location>
        <begin position="633"/>
        <end position="665"/>
    </location>
</feature>
<dbReference type="NCBIfam" id="TIGR00217">
    <property type="entry name" value="malQ"/>
    <property type="match status" value="1"/>
</dbReference>
<dbReference type="RefSeq" id="WP_011720436.1">
    <property type="nucleotide sequence ID" value="NC_008578.1"/>
</dbReference>
<dbReference type="EMBL" id="CP000481">
    <property type="protein sequence ID" value="ABK53373.1"/>
    <property type="molecule type" value="Genomic_DNA"/>
</dbReference>
<dbReference type="InterPro" id="IPR003385">
    <property type="entry name" value="Glyco_hydro_77"/>
</dbReference>
<evidence type="ECO:0000256" key="6">
    <source>
        <dbReference type="ARBA" id="ARBA00022679"/>
    </source>
</evidence>
<dbReference type="GO" id="GO:0004134">
    <property type="term" value="F:4-alpha-glucanotransferase activity"/>
    <property type="evidence" value="ECO:0007669"/>
    <property type="project" value="UniProtKB-EC"/>
</dbReference>
<keyword evidence="5 10" id="KW-0328">Glycosyltransferase</keyword>